<gene>
    <name evidence="1" type="ORF">BISA_1884</name>
</gene>
<name>A0A087D6Y3_9BIFI</name>
<proteinExistence type="predicted"/>
<evidence type="ECO:0000313" key="1">
    <source>
        <dbReference type="EMBL" id="KFI91283.1"/>
    </source>
</evidence>
<comment type="caution">
    <text evidence="1">The sequence shown here is derived from an EMBL/GenBank/DDBJ whole genome shotgun (WGS) entry which is preliminary data.</text>
</comment>
<dbReference type="STRING" id="1437607.BISA_1884"/>
<dbReference type="EMBL" id="JGZN01000016">
    <property type="protein sequence ID" value="KFI91283.1"/>
    <property type="molecule type" value="Genomic_DNA"/>
</dbReference>
<sequence>MDDENSMEMPPICPVCGLPVTERYRRKPGYKHAHGVCERKDTHRREHEREHGRRMRAEAELLDARSRVDRSARALIRAVEERNRTVRRANQAMVEECYWRVRLMIGVMSLTPMDLVGYREEWIVALARDIGSNGMGRIADLTGWKDARPWLLDPDIGSEGTARLVAPWPDIGPDDWIGYTADLDHMGNQGRAIDMVRLVDRIWNEDHHGTNRSDHGWWSLENKDPR</sequence>
<dbReference type="RefSeq" id="WP_033891834.1">
    <property type="nucleotide sequence ID" value="NZ_JDUT01000006.1"/>
</dbReference>
<dbReference type="Proteomes" id="UP000029066">
    <property type="component" value="Unassembled WGS sequence"/>
</dbReference>
<organism evidence="1 2">
    <name type="scientific">Bifidobacterium saguini DSM 23967</name>
    <dbReference type="NCBI Taxonomy" id="1437607"/>
    <lineage>
        <taxon>Bacteria</taxon>
        <taxon>Bacillati</taxon>
        <taxon>Actinomycetota</taxon>
        <taxon>Actinomycetes</taxon>
        <taxon>Bifidobacteriales</taxon>
        <taxon>Bifidobacteriaceae</taxon>
        <taxon>Bifidobacterium</taxon>
    </lineage>
</organism>
<reference evidence="1 2" key="1">
    <citation type="submission" date="2014-03" db="EMBL/GenBank/DDBJ databases">
        <title>Genomics of Bifidobacteria.</title>
        <authorList>
            <person name="Ventura M."/>
            <person name="Milani C."/>
            <person name="Lugli G.A."/>
        </authorList>
    </citation>
    <scope>NUCLEOTIDE SEQUENCE [LARGE SCALE GENOMIC DNA]</scope>
    <source>
        <strain evidence="1 2">DSM 23967</strain>
    </source>
</reference>
<dbReference type="OrthoDB" id="3235259at2"/>
<protein>
    <submittedName>
        <fullName evidence="1">Uncharacterized protein</fullName>
    </submittedName>
</protein>
<accession>A0A087D6Y3</accession>
<evidence type="ECO:0000313" key="2">
    <source>
        <dbReference type="Proteomes" id="UP000029066"/>
    </source>
</evidence>
<dbReference type="AlphaFoldDB" id="A0A087D6Y3"/>